<dbReference type="PANTHER" id="PTHR23306">
    <property type="entry name" value="TUMOR SUSCEPTIBILITY GENE 101 PROTEIN-RELATED"/>
    <property type="match status" value="1"/>
</dbReference>
<dbReference type="EMBL" id="AZIM01000731">
    <property type="protein sequence ID" value="ETE69613.1"/>
    <property type="molecule type" value="Genomic_DNA"/>
</dbReference>
<gene>
    <name evidence="1" type="primary">TSG101</name>
    <name evidence="1" type="ORF">L345_04587</name>
</gene>
<dbReference type="AlphaFoldDB" id="V8P6H5"/>
<name>V8P6H5_OPHHA</name>
<dbReference type="Gene3D" id="3.10.110.10">
    <property type="entry name" value="Ubiquitin Conjugating Enzyme"/>
    <property type="match status" value="1"/>
</dbReference>
<protein>
    <submittedName>
        <fullName evidence="1">Tumor susceptibility protein</fullName>
    </submittedName>
</protein>
<dbReference type="GO" id="GO:0000813">
    <property type="term" value="C:ESCRT I complex"/>
    <property type="evidence" value="ECO:0007669"/>
    <property type="project" value="TreeGrafter"/>
</dbReference>
<dbReference type="GO" id="GO:0043130">
    <property type="term" value="F:ubiquitin binding"/>
    <property type="evidence" value="ECO:0007669"/>
    <property type="project" value="TreeGrafter"/>
</dbReference>
<accession>V8P6H5</accession>
<organism evidence="1 2">
    <name type="scientific">Ophiophagus hannah</name>
    <name type="common">King cobra</name>
    <name type="synonym">Naja hannah</name>
    <dbReference type="NCBI Taxonomy" id="8665"/>
    <lineage>
        <taxon>Eukaryota</taxon>
        <taxon>Metazoa</taxon>
        <taxon>Chordata</taxon>
        <taxon>Craniata</taxon>
        <taxon>Vertebrata</taxon>
        <taxon>Euteleostomi</taxon>
        <taxon>Lepidosauria</taxon>
        <taxon>Squamata</taxon>
        <taxon>Bifurcata</taxon>
        <taxon>Unidentata</taxon>
        <taxon>Episquamata</taxon>
        <taxon>Toxicofera</taxon>
        <taxon>Serpentes</taxon>
        <taxon>Colubroidea</taxon>
        <taxon>Elapidae</taxon>
        <taxon>Elapinae</taxon>
        <taxon>Ophiophagus</taxon>
    </lineage>
</organism>
<dbReference type="PANTHER" id="PTHR23306:SF17">
    <property type="entry name" value="TUMOR SUSCEPTIBILITY GENE 101 PROTEIN"/>
    <property type="match status" value="1"/>
</dbReference>
<evidence type="ECO:0000313" key="2">
    <source>
        <dbReference type="Proteomes" id="UP000018936"/>
    </source>
</evidence>
<dbReference type="OrthoDB" id="306304at2759"/>
<proteinExistence type="predicted"/>
<dbReference type="InterPro" id="IPR016135">
    <property type="entry name" value="UBQ-conjugating_enzyme/RWD"/>
</dbReference>
<dbReference type="InterPro" id="IPR052070">
    <property type="entry name" value="ESCRT-I_UEV_domain"/>
</dbReference>
<dbReference type="Proteomes" id="UP000018936">
    <property type="component" value="Unassembled WGS sequence"/>
</dbReference>
<feature type="non-terminal residue" evidence="1">
    <location>
        <position position="1"/>
    </location>
</feature>
<reference evidence="1 2" key="1">
    <citation type="journal article" date="2013" name="Proc. Natl. Acad. Sci. U.S.A.">
        <title>The king cobra genome reveals dynamic gene evolution and adaptation in the snake venom system.</title>
        <authorList>
            <person name="Vonk F.J."/>
            <person name="Casewell N.R."/>
            <person name="Henkel C.V."/>
            <person name="Heimberg A.M."/>
            <person name="Jansen H.J."/>
            <person name="McCleary R.J."/>
            <person name="Kerkkamp H.M."/>
            <person name="Vos R.A."/>
            <person name="Guerreiro I."/>
            <person name="Calvete J.J."/>
            <person name="Wuster W."/>
            <person name="Woods A.E."/>
            <person name="Logan J.M."/>
            <person name="Harrison R.A."/>
            <person name="Castoe T.A."/>
            <person name="de Koning A.P."/>
            <person name="Pollock D.D."/>
            <person name="Yandell M."/>
            <person name="Calderon D."/>
            <person name="Renjifo C."/>
            <person name="Currier R.B."/>
            <person name="Salgado D."/>
            <person name="Pla D."/>
            <person name="Sanz L."/>
            <person name="Hyder A.S."/>
            <person name="Ribeiro J.M."/>
            <person name="Arntzen J.W."/>
            <person name="van den Thillart G.E."/>
            <person name="Boetzer M."/>
            <person name="Pirovano W."/>
            <person name="Dirks R.P."/>
            <person name="Spaink H.P."/>
            <person name="Duboule D."/>
            <person name="McGlinn E."/>
            <person name="Kini R.M."/>
            <person name="Richardson M.K."/>
        </authorList>
    </citation>
    <scope>NUCLEOTIDE SEQUENCE</scope>
    <source>
        <tissue evidence="1">Blood</tissue>
    </source>
</reference>
<keyword evidence="2" id="KW-1185">Reference proteome</keyword>
<sequence>MDRWRLAISGERDFVDNFVNRKYKYRDLAVQETVNVTGQYKDLKPVMDNYGESIMQVLEAKRRPQSDLIGLIQVMIVVFGDEPPVFSRPTISASYPPYQATGPPNSGYIDINKDGARNWYLTYHQASCFY</sequence>
<comment type="caution">
    <text evidence="1">The sequence shown here is derived from an EMBL/GenBank/DDBJ whole genome shotgun (WGS) entry which is preliminary data.</text>
</comment>
<dbReference type="GO" id="GO:0008333">
    <property type="term" value="P:endosome to lysosome transport"/>
    <property type="evidence" value="ECO:0007669"/>
    <property type="project" value="TreeGrafter"/>
</dbReference>
<dbReference type="CDD" id="cd11685">
    <property type="entry name" value="UEV_TSG101-like"/>
    <property type="match status" value="1"/>
</dbReference>
<evidence type="ECO:0000313" key="1">
    <source>
        <dbReference type="EMBL" id="ETE69613.1"/>
    </source>
</evidence>